<sequence length="258" mass="30207">MKTRKKIVAMLLTLLVVCVLGSIFLTTLTTQSEDDSYRKIFNEKIEKWKEACRNNSKISLYSYSGPYIKTKEFGEIVELGIEYLPYMEEYIEDNNDIYASALVVAVHLNAKTYIDDESYSSKREWIEEWKKFKNQLPDRVEKIIKEMNETNDPEKLNELKKDMAENGVLVLPFILEDIKDGNENLADVVRIIFSSESRFCEGLKEVGKLHGDNYYEENIQNILSVDTSIPTDNDKDKWKKWINDFEKKNEKIKSLLKQ</sequence>
<evidence type="ECO:0000313" key="2">
    <source>
        <dbReference type="Proteomes" id="UP000239720"/>
    </source>
</evidence>
<dbReference type="AlphaFoldDB" id="A0A2S8RAQ9"/>
<comment type="caution">
    <text evidence="1">The sequence shown here is derived from an EMBL/GenBank/DDBJ whole genome shotgun (WGS) entry which is preliminary data.</text>
</comment>
<dbReference type="Proteomes" id="UP000239720">
    <property type="component" value="Unassembled WGS sequence"/>
</dbReference>
<dbReference type="RefSeq" id="WP_105368086.1">
    <property type="nucleotide sequence ID" value="NZ_JAAYER010000169.1"/>
</dbReference>
<dbReference type="EMBL" id="NEMB01000003">
    <property type="protein sequence ID" value="PQQ66870.1"/>
    <property type="molecule type" value="Genomic_DNA"/>
</dbReference>
<organism evidence="1 2">
    <name type="scientific">Acetivibrio saccincola</name>
    <dbReference type="NCBI Taxonomy" id="1677857"/>
    <lineage>
        <taxon>Bacteria</taxon>
        <taxon>Bacillati</taxon>
        <taxon>Bacillota</taxon>
        <taxon>Clostridia</taxon>
        <taxon>Eubacteriales</taxon>
        <taxon>Oscillospiraceae</taxon>
        <taxon>Acetivibrio</taxon>
    </lineage>
</organism>
<reference evidence="1 2" key="1">
    <citation type="journal article" date="2018" name="Syst. Appl. Microbiol.">
        <title>Characterization and high-quality draft genome sequence of Herbivorax saccincola A7, an anaerobic, alkaliphilic, thermophilic, cellulolytic, and xylanolytic bacterium.</title>
        <authorList>
            <person name="Aikawa S."/>
            <person name="Baramee S."/>
            <person name="Sermsathanaswadi J."/>
            <person name="Thianheng P."/>
            <person name="Tachaapaikoon C."/>
            <person name="Shikata A."/>
            <person name="Waeonukul R."/>
            <person name="Pason P."/>
            <person name="Ratanakhanokchai K."/>
            <person name="Kosugi A."/>
        </authorList>
    </citation>
    <scope>NUCLEOTIDE SEQUENCE [LARGE SCALE GENOMIC DNA]</scope>
    <source>
        <strain evidence="1 2">A7</strain>
    </source>
</reference>
<proteinExistence type="predicted"/>
<dbReference type="OrthoDB" id="9996624at2"/>
<evidence type="ECO:0000313" key="1">
    <source>
        <dbReference type="EMBL" id="PQQ66870.1"/>
    </source>
</evidence>
<gene>
    <name evidence="1" type="ORF">B9R14_09020</name>
</gene>
<name>A0A2S8RAQ9_9FIRM</name>
<accession>A0A2S8RAQ9</accession>
<protein>
    <submittedName>
        <fullName evidence="1">Uncharacterized protein</fullName>
    </submittedName>
</protein>